<dbReference type="InterPro" id="IPR014353">
    <property type="entry name" value="Membr-bd_ADH_cyt_c"/>
</dbReference>
<keyword evidence="8" id="KW-0472">Membrane</keyword>
<dbReference type="PROSITE" id="PS51007">
    <property type="entry name" value="CYTC"/>
    <property type="match status" value="3"/>
</dbReference>
<evidence type="ECO:0000259" key="10">
    <source>
        <dbReference type="PROSITE" id="PS51007"/>
    </source>
</evidence>
<protein>
    <submittedName>
        <fullName evidence="11">C-type cytochrome</fullName>
    </submittedName>
</protein>
<keyword evidence="2" id="KW-1003">Cell membrane</keyword>
<feature type="domain" description="Cytochrome c" evidence="10">
    <location>
        <begin position="42"/>
        <end position="145"/>
    </location>
</feature>
<feature type="domain" description="Cytochrome c" evidence="10">
    <location>
        <begin position="316"/>
        <end position="406"/>
    </location>
</feature>
<keyword evidence="7 9" id="KW-0408">Iron</keyword>
<evidence type="ECO:0000256" key="4">
    <source>
        <dbReference type="ARBA" id="ARBA00022723"/>
    </source>
</evidence>
<evidence type="ECO:0000256" key="5">
    <source>
        <dbReference type="ARBA" id="ARBA00022729"/>
    </source>
</evidence>
<evidence type="ECO:0000256" key="6">
    <source>
        <dbReference type="ARBA" id="ARBA00022737"/>
    </source>
</evidence>
<comment type="caution">
    <text evidence="11">The sequence shown here is derived from an EMBL/GenBank/DDBJ whole genome shotgun (WGS) entry which is preliminary data.</text>
</comment>
<evidence type="ECO:0000256" key="3">
    <source>
        <dbReference type="ARBA" id="ARBA00022617"/>
    </source>
</evidence>
<dbReference type="Pfam" id="PF13442">
    <property type="entry name" value="Cytochrome_CBB3"/>
    <property type="match status" value="1"/>
</dbReference>
<name>A0ABV8SXY1_9GAMM</name>
<dbReference type="Proteomes" id="UP001595904">
    <property type="component" value="Unassembled WGS sequence"/>
</dbReference>
<evidence type="ECO:0000313" key="12">
    <source>
        <dbReference type="Proteomes" id="UP001595904"/>
    </source>
</evidence>
<dbReference type="InterPro" id="IPR036909">
    <property type="entry name" value="Cyt_c-like_dom_sf"/>
</dbReference>
<keyword evidence="3 9" id="KW-0349">Heme</keyword>
<evidence type="ECO:0000256" key="1">
    <source>
        <dbReference type="ARBA" id="ARBA00004236"/>
    </source>
</evidence>
<dbReference type="InterPro" id="IPR051459">
    <property type="entry name" value="Cytochrome_c-type_DH"/>
</dbReference>
<keyword evidence="5" id="KW-0732">Signal</keyword>
<gene>
    <name evidence="11" type="ORF">ACFPN2_25585</name>
</gene>
<dbReference type="InterPro" id="IPR009056">
    <property type="entry name" value="Cyt_c-like_dom"/>
</dbReference>
<dbReference type="PANTHER" id="PTHR35008">
    <property type="entry name" value="BLL4482 PROTEIN-RELATED"/>
    <property type="match status" value="1"/>
</dbReference>
<dbReference type="SUPFAM" id="SSF46626">
    <property type="entry name" value="Cytochrome c"/>
    <property type="match status" value="3"/>
</dbReference>
<evidence type="ECO:0000256" key="9">
    <source>
        <dbReference type="PROSITE-ProRule" id="PRU00433"/>
    </source>
</evidence>
<evidence type="ECO:0000256" key="7">
    <source>
        <dbReference type="ARBA" id="ARBA00023004"/>
    </source>
</evidence>
<dbReference type="PANTHER" id="PTHR35008:SF8">
    <property type="entry name" value="ALCOHOL DEHYDROGENASE CYTOCHROME C SUBUNIT"/>
    <property type="match status" value="1"/>
</dbReference>
<evidence type="ECO:0000256" key="8">
    <source>
        <dbReference type="ARBA" id="ARBA00023136"/>
    </source>
</evidence>
<evidence type="ECO:0000313" key="11">
    <source>
        <dbReference type="EMBL" id="MFC4312481.1"/>
    </source>
</evidence>
<dbReference type="Gene3D" id="1.10.760.10">
    <property type="entry name" value="Cytochrome c-like domain"/>
    <property type="match status" value="2"/>
</dbReference>
<keyword evidence="12" id="KW-1185">Reference proteome</keyword>
<sequence length="422" mass="45616">MMTRRMGLKAAALLGVIGIGFGAWLLWPESTIAAQELSGLQASADRGRYLALVGNCATCHTAKDGAPYAGGVKFHTEFGELYSTNITSDAETGIGAWSFDDFHRAMKHGMRPDGTHLYPAFPYPSFAKMTDSDIASLFMYMKTVAPVKAAAKANDLSFPYNLRFALRAWNKLFHEPATFAPDPNQSAEWNRGAYLTQGVAHCGACHTPRNFLGAERHELAFTGGVMFDEVKPGKYREWSAVNLTTHPTGLGHWTEADIASYLQKGESERAIVHGPMIEVVLNSTRHFEDADVQAIATYLREIPADAPASGGTPSKEQLASGKVTYTVHCGSCHLPTGLGDKGLGVTLAGNSIVQAADPASLINVILYGPRLPPPPFVSERTRMKPFGKRLSDEDIANLVTYVRASFGNQAGAVTPAQVNRQR</sequence>
<evidence type="ECO:0000256" key="2">
    <source>
        <dbReference type="ARBA" id="ARBA00022475"/>
    </source>
</evidence>
<dbReference type="RefSeq" id="WP_380601905.1">
    <property type="nucleotide sequence ID" value="NZ_JBHSDU010000014.1"/>
</dbReference>
<proteinExistence type="predicted"/>
<feature type="domain" description="Cytochrome c" evidence="10">
    <location>
        <begin position="187"/>
        <end position="303"/>
    </location>
</feature>
<dbReference type="EMBL" id="JBHSDU010000014">
    <property type="protein sequence ID" value="MFC4312481.1"/>
    <property type="molecule type" value="Genomic_DNA"/>
</dbReference>
<comment type="subcellular location">
    <subcellularLocation>
        <location evidence="1">Cell membrane</location>
    </subcellularLocation>
</comment>
<keyword evidence="6" id="KW-0677">Repeat</keyword>
<dbReference type="PIRSF" id="PIRSF000018">
    <property type="entry name" value="Mb_ADH_cyt_c"/>
    <property type="match status" value="1"/>
</dbReference>
<keyword evidence="4 9" id="KW-0479">Metal-binding</keyword>
<dbReference type="Pfam" id="PF00034">
    <property type="entry name" value="Cytochrom_C"/>
    <property type="match status" value="1"/>
</dbReference>
<accession>A0ABV8SXY1</accession>
<organism evidence="11 12">
    <name type="scientific">Steroidobacter flavus</name>
    <dbReference type="NCBI Taxonomy" id="1842136"/>
    <lineage>
        <taxon>Bacteria</taxon>
        <taxon>Pseudomonadati</taxon>
        <taxon>Pseudomonadota</taxon>
        <taxon>Gammaproteobacteria</taxon>
        <taxon>Steroidobacterales</taxon>
        <taxon>Steroidobacteraceae</taxon>
        <taxon>Steroidobacter</taxon>
    </lineage>
</organism>
<reference evidence="12" key="1">
    <citation type="journal article" date="2019" name="Int. J. Syst. Evol. Microbiol.">
        <title>The Global Catalogue of Microorganisms (GCM) 10K type strain sequencing project: providing services to taxonomists for standard genome sequencing and annotation.</title>
        <authorList>
            <consortium name="The Broad Institute Genomics Platform"/>
            <consortium name="The Broad Institute Genome Sequencing Center for Infectious Disease"/>
            <person name="Wu L."/>
            <person name="Ma J."/>
        </authorList>
    </citation>
    <scope>NUCLEOTIDE SEQUENCE [LARGE SCALE GENOMIC DNA]</scope>
    <source>
        <strain evidence="12">CGMCC 1.10759</strain>
    </source>
</reference>